<dbReference type="InterPro" id="IPR042523">
    <property type="entry name" value="Atg7_N_2"/>
</dbReference>
<feature type="domain" description="Ubiquitin-like modifier-activating enzyme Atg7 N-terminal" evidence="9">
    <location>
        <begin position="15"/>
        <end position="348"/>
    </location>
</feature>
<dbReference type="EMBL" id="JALJOS010000001">
    <property type="protein sequence ID" value="KAK9844883.1"/>
    <property type="molecule type" value="Genomic_DNA"/>
</dbReference>
<dbReference type="Proteomes" id="UP001438707">
    <property type="component" value="Unassembled WGS sequence"/>
</dbReference>
<dbReference type="NCBIfam" id="TIGR01381">
    <property type="entry name" value="E1_like_apg7"/>
    <property type="match status" value="1"/>
</dbReference>
<dbReference type="GO" id="GO:0019778">
    <property type="term" value="F:Atg12 activating enzyme activity"/>
    <property type="evidence" value="ECO:0007669"/>
    <property type="project" value="TreeGrafter"/>
</dbReference>
<dbReference type="Pfam" id="PF16420">
    <property type="entry name" value="ATG7_N"/>
    <property type="match status" value="1"/>
</dbReference>
<dbReference type="Gene3D" id="3.40.50.720">
    <property type="entry name" value="NAD(P)-binding Rossmann-like Domain"/>
    <property type="match status" value="1"/>
</dbReference>
<dbReference type="InterPro" id="IPR035985">
    <property type="entry name" value="Ubiquitin-activating_enz"/>
</dbReference>
<keyword evidence="3 7" id="KW-0813">Transport</keyword>
<dbReference type="Pfam" id="PF00899">
    <property type="entry name" value="ThiF"/>
    <property type="match status" value="1"/>
</dbReference>
<dbReference type="InterPro" id="IPR042522">
    <property type="entry name" value="Atg7_N_1"/>
</dbReference>
<dbReference type="InterPro" id="IPR045886">
    <property type="entry name" value="ThiF/MoeB/HesA"/>
</dbReference>
<evidence type="ECO:0000256" key="1">
    <source>
        <dbReference type="ARBA" id="ARBA00010931"/>
    </source>
</evidence>
<keyword evidence="7" id="KW-0833">Ubl conjugation pathway</keyword>
<comment type="function">
    <text evidence="7">E1-like activating enzyme involved in the 2 ubiquitin-like systems required for autophagy.</text>
</comment>
<keyword evidence="5 7" id="KW-0072">Autophagy</keyword>
<dbReference type="GO" id="GO:0000422">
    <property type="term" value="P:autophagy of mitochondrion"/>
    <property type="evidence" value="ECO:0007669"/>
    <property type="project" value="TreeGrafter"/>
</dbReference>
<feature type="domain" description="THIF-type NAD/FAD binding fold" evidence="8">
    <location>
        <begin position="366"/>
        <end position="613"/>
    </location>
</feature>
<keyword evidence="7" id="KW-0963">Cytoplasm</keyword>
<dbReference type="InterPro" id="IPR006285">
    <property type="entry name" value="Atg7"/>
</dbReference>
<dbReference type="PANTHER" id="PTHR10953">
    <property type="entry name" value="UBIQUITIN-ACTIVATING ENZYME E1"/>
    <property type="match status" value="1"/>
</dbReference>
<evidence type="ECO:0000256" key="6">
    <source>
        <dbReference type="PIRSR" id="PIRSR606285-1"/>
    </source>
</evidence>
<dbReference type="GO" id="GO:0000045">
    <property type="term" value="P:autophagosome assembly"/>
    <property type="evidence" value="ECO:0007669"/>
    <property type="project" value="TreeGrafter"/>
</dbReference>
<comment type="subunit">
    <text evidence="7">Homodimer.</text>
</comment>
<dbReference type="GO" id="GO:0006995">
    <property type="term" value="P:cellular response to nitrogen starvation"/>
    <property type="evidence" value="ECO:0007669"/>
    <property type="project" value="TreeGrafter"/>
</dbReference>
<keyword evidence="11" id="KW-1185">Reference proteome</keyword>
<dbReference type="GO" id="GO:0000407">
    <property type="term" value="C:phagophore assembly site"/>
    <property type="evidence" value="ECO:0007669"/>
    <property type="project" value="UniProtKB-SubCell"/>
</dbReference>
<dbReference type="SUPFAM" id="SSF69572">
    <property type="entry name" value="Activating enzymes of the ubiquitin-like proteins"/>
    <property type="match status" value="1"/>
</dbReference>
<evidence type="ECO:0000256" key="5">
    <source>
        <dbReference type="ARBA" id="ARBA00023006"/>
    </source>
</evidence>
<keyword evidence="4 7" id="KW-0653">Protein transport</keyword>
<evidence type="ECO:0000313" key="10">
    <source>
        <dbReference type="EMBL" id="KAK9844883.1"/>
    </source>
</evidence>
<gene>
    <name evidence="10" type="ORF">WJX74_008120</name>
</gene>
<comment type="caution">
    <text evidence="10">The sequence shown here is derived from an EMBL/GenBank/DDBJ whole genome shotgun (WGS) entry which is preliminary data.</text>
</comment>
<dbReference type="GO" id="GO:0032446">
    <property type="term" value="P:protein modification by small protein conjugation"/>
    <property type="evidence" value="ECO:0007669"/>
    <property type="project" value="TreeGrafter"/>
</dbReference>
<accession>A0AAW1SF60</accession>
<evidence type="ECO:0000256" key="4">
    <source>
        <dbReference type="ARBA" id="ARBA00022927"/>
    </source>
</evidence>
<dbReference type="FunFam" id="3.40.50.720:FF:000243">
    <property type="entry name" value="Ubiquitin-like modifier-activating enzyme ATG7"/>
    <property type="match status" value="1"/>
</dbReference>
<evidence type="ECO:0000256" key="2">
    <source>
        <dbReference type="ARBA" id="ARBA00017647"/>
    </source>
</evidence>
<evidence type="ECO:0000256" key="7">
    <source>
        <dbReference type="RuleBase" id="RU366022"/>
    </source>
</evidence>
<comment type="subcellular location">
    <subcellularLocation>
        <location evidence="7">Cytoplasm</location>
    </subcellularLocation>
    <subcellularLocation>
        <location evidence="7">Preautophagosomal structure</location>
    </subcellularLocation>
</comment>
<comment type="similarity">
    <text evidence="1 7">Belongs to the ATG7 family.</text>
</comment>
<dbReference type="GO" id="GO:0019779">
    <property type="term" value="F:Atg8 activating enzyme activity"/>
    <property type="evidence" value="ECO:0007669"/>
    <property type="project" value="TreeGrafter"/>
</dbReference>
<dbReference type="InterPro" id="IPR032197">
    <property type="entry name" value="Atg7_N"/>
</dbReference>
<dbReference type="FunFam" id="3.40.140.70:FF:000001">
    <property type="entry name" value="Ubiquitin-like modifier-activating enzyme atg7"/>
    <property type="match status" value="1"/>
</dbReference>
<reference evidence="10 11" key="1">
    <citation type="journal article" date="2024" name="Nat. Commun.">
        <title>Phylogenomics reveals the evolutionary origins of lichenization in chlorophyte algae.</title>
        <authorList>
            <person name="Puginier C."/>
            <person name="Libourel C."/>
            <person name="Otte J."/>
            <person name="Skaloud P."/>
            <person name="Haon M."/>
            <person name="Grisel S."/>
            <person name="Petersen M."/>
            <person name="Berrin J.G."/>
            <person name="Delaux P.M."/>
            <person name="Dal Grande F."/>
            <person name="Keller J."/>
        </authorList>
    </citation>
    <scope>NUCLEOTIDE SEQUENCE [LARGE SCALE GENOMIC DNA]</scope>
    <source>
        <strain evidence="10 11">SAG 2145</strain>
    </source>
</reference>
<organism evidence="10 11">
    <name type="scientific">Apatococcus lobatus</name>
    <dbReference type="NCBI Taxonomy" id="904363"/>
    <lineage>
        <taxon>Eukaryota</taxon>
        <taxon>Viridiplantae</taxon>
        <taxon>Chlorophyta</taxon>
        <taxon>core chlorophytes</taxon>
        <taxon>Trebouxiophyceae</taxon>
        <taxon>Chlorellales</taxon>
        <taxon>Chlorellaceae</taxon>
        <taxon>Apatococcus</taxon>
    </lineage>
</organism>
<evidence type="ECO:0000256" key="3">
    <source>
        <dbReference type="ARBA" id="ARBA00022448"/>
    </source>
</evidence>
<feature type="active site" description="Glycyl thioester intermediate" evidence="6">
    <location>
        <position position="587"/>
    </location>
</feature>
<evidence type="ECO:0000313" key="11">
    <source>
        <dbReference type="Proteomes" id="UP001438707"/>
    </source>
</evidence>
<protein>
    <recommendedName>
        <fullName evidence="2 7">Ubiquitin-like modifier-activating enzyme ATG7</fullName>
    </recommendedName>
    <alternativeName>
        <fullName evidence="7">Autophagy-related protein 7</fullName>
    </alternativeName>
</protein>
<evidence type="ECO:0000259" key="8">
    <source>
        <dbReference type="Pfam" id="PF00899"/>
    </source>
</evidence>
<dbReference type="GO" id="GO:0015031">
    <property type="term" value="P:protein transport"/>
    <property type="evidence" value="ECO:0007669"/>
    <property type="project" value="UniProtKB-UniRule"/>
</dbReference>
<dbReference type="Gene3D" id="3.40.140.70">
    <property type="entry name" value="Ubiquitin-like modifier-activating enzyme ATG7 N-terminal domain"/>
    <property type="match status" value="1"/>
</dbReference>
<evidence type="ECO:0000259" key="9">
    <source>
        <dbReference type="Pfam" id="PF16420"/>
    </source>
</evidence>
<proteinExistence type="inferred from homology"/>
<sequence>MQPGTVSPEPDRQILRYVPFQSKVTQGFWQGLSDLKLETLRLSEDPLDILGYFAPSNYENLSPQFQIDDESFRPILPASDTPAEAARRAQHEVPGTLHNLNSIERFAAFDKQAAQRAVNQQIWQDIRSGAAEAHPQLLQRFLLFTFADLKQFKYHYWFAFPALQPPAPFTLAQPIASLVNAMGPAVAQQVAAACQSWRERAHLQPQSNGSPGERHSAWLLLLAQDGSHVTHHPLNSWQQVQQEAARQQARVLLACDDPSASERFPGWPLRNLLLLAAVRWGIQEVGVVCVRCLRGPVSAQRCLYVHAHMPSLPPGWCEPDGCPSSIGWEVGPVPGKLGPRVAELASSMDPHALAQSAVNLNLGLMRWRAAPALDLERLTATRCLLLGAGTLGCAVARTLLGWGVNSMTLVDSGRVAYSNPVRQSLFTFEDSRGGATPKAQAAADSLRCIYPHVEAEGRQLTVPMPGHPLTPAELSQAEADAAELDALVAACDVVFLLMDTREARWLPTLLAAAHGKLAINAALAFDSFLVMRHGPPPIDAGFMTSREGHPRSGRGHSAQPHRLGCYFCSDVVAPVDSTVDRPLDQMCTVARPGLAPIAGALAVEVMAAVVQHPAGIHAPALDTSGTRFGGSGGPEEECSVLGPVPHRVHGRLSGFTQHCLIGQAFSQCTACSACVVERYKQEGWGFLQHALQDPKWLEDLTGLTEVQQQAAAAAERMDLNRVGSLGSLAASDEGSEGWNAL</sequence>
<dbReference type="AlphaFoldDB" id="A0AAW1SF60"/>
<dbReference type="PANTHER" id="PTHR10953:SF3">
    <property type="entry name" value="UBIQUITIN-LIKE MODIFIER-ACTIVATING ENZYME ATG7"/>
    <property type="match status" value="1"/>
</dbReference>
<dbReference type="Gene3D" id="3.40.140.100">
    <property type="entry name" value="Ubiquitin-like modifier-activating enzyme ATG7 C-terminal domain"/>
    <property type="match status" value="1"/>
</dbReference>
<dbReference type="InterPro" id="IPR000594">
    <property type="entry name" value="ThiF_NAD_FAD-bd"/>
</dbReference>
<name>A0AAW1SF60_9CHLO</name>
<dbReference type="GO" id="GO:0034727">
    <property type="term" value="P:piecemeal microautophagy of the nucleus"/>
    <property type="evidence" value="ECO:0007669"/>
    <property type="project" value="TreeGrafter"/>
</dbReference>